<dbReference type="AlphaFoldDB" id="A0AAE0P3J4"/>
<dbReference type="InterPro" id="IPR050121">
    <property type="entry name" value="Cytochrome_P450_monoxygenase"/>
</dbReference>
<dbReference type="GO" id="GO:0017000">
    <property type="term" value="P:antibiotic biosynthetic process"/>
    <property type="evidence" value="ECO:0007669"/>
    <property type="project" value="UniProtKB-KW"/>
</dbReference>
<dbReference type="Proteomes" id="UP001281003">
    <property type="component" value="Unassembled WGS sequence"/>
</dbReference>
<reference evidence="10" key="1">
    <citation type="journal article" date="2023" name="Mol. Phylogenet. Evol.">
        <title>Genome-scale phylogeny and comparative genomics of the fungal order Sordariales.</title>
        <authorList>
            <person name="Hensen N."/>
            <person name="Bonometti L."/>
            <person name="Westerberg I."/>
            <person name="Brannstrom I.O."/>
            <person name="Guillou S."/>
            <person name="Cros-Aarteil S."/>
            <person name="Calhoun S."/>
            <person name="Haridas S."/>
            <person name="Kuo A."/>
            <person name="Mondo S."/>
            <person name="Pangilinan J."/>
            <person name="Riley R."/>
            <person name="LaButti K."/>
            <person name="Andreopoulos B."/>
            <person name="Lipzen A."/>
            <person name="Chen C."/>
            <person name="Yan M."/>
            <person name="Daum C."/>
            <person name="Ng V."/>
            <person name="Clum A."/>
            <person name="Steindorff A."/>
            <person name="Ohm R.A."/>
            <person name="Martin F."/>
            <person name="Silar P."/>
            <person name="Natvig D.O."/>
            <person name="Lalanne C."/>
            <person name="Gautier V."/>
            <person name="Ament-Velasquez S.L."/>
            <person name="Kruys A."/>
            <person name="Hutchinson M.I."/>
            <person name="Powell A.J."/>
            <person name="Barry K."/>
            <person name="Miller A.N."/>
            <person name="Grigoriev I.V."/>
            <person name="Debuchy R."/>
            <person name="Gladieux P."/>
            <person name="Hiltunen Thoren M."/>
            <person name="Johannesson H."/>
        </authorList>
    </citation>
    <scope>NUCLEOTIDE SEQUENCE</scope>
    <source>
        <strain evidence="10">FGSC 1904</strain>
    </source>
</reference>
<dbReference type="EMBL" id="JAUTDP010000011">
    <property type="protein sequence ID" value="KAK3392537.1"/>
    <property type="molecule type" value="Genomic_DNA"/>
</dbReference>
<gene>
    <name evidence="10" type="ORF">B0T20DRAFT_58412</name>
</gene>
<keyword evidence="8" id="KW-0045">Antibiotic biosynthesis</keyword>
<comment type="cofactor">
    <cofactor evidence="1 9">
        <name>heme</name>
        <dbReference type="ChEBI" id="CHEBI:30413"/>
    </cofactor>
</comment>
<evidence type="ECO:0000256" key="3">
    <source>
        <dbReference type="ARBA" id="ARBA00010617"/>
    </source>
</evidence>
<accession>A0AAE0P3J4</accession>
<dbReference type="Gene3D" id="1.10.630.10">
    <property type="entry name" value="Cytochrome P450"/>
    <property type="match status" value="1"/>
</dbReference>
<dbReference type="GO" id="GO:0020037">
    <property type="term" value="F:heme binding"/>
    <property type="evidence" value="ECO:0007669"/>
    <property type="project" value="InterPro"/>
</dbReference>
<comment type="similarity">
    <text evidence="3">Belongs to the cytochrome P450 family.</text>
</comment>
<protein>
    <submittedName>
        <fullName evidence="10">Cytochrome P450</fullName>
    </submittedName>
</protein>
<evidence type="ECO:0000256" key="2">
    <source>
        <dbReference type="ARBA" id="ARBA00004792"/>
    </source>
</evidence>
<evidence type="ECO:0000256" key="6">
    <source>
        <dbReference type="ARBA" id="ARBA00023004"/>
    </source>
</evidence>
<sequence>MAPSQLVVGAQILTLGLTFIILCRRFCSPLKTIPGPPLASVSRFWHIYHIIKGDQNLQLVNLHDKYGHFVRIAHNEVSVSHPEGIKKILLAPLRKASWYKFLSIPDYRYQTPMSTTDPKKKVERSRHLAAGYTMSNILQAEDSIDNVILQLLTWLDRSAESKEAVHLDKHLTYTAFDIAGEVLFSKQFGFLKEGRDVGNAIANGLVLSLYASTMGFFRWVHVIMIGNPFITSLNILPFGHLFDTTVRALDERLDNRDRSRFDVVDHWLKAMEKNPDQVSLRDVYAAATGAVGAASDTMSCALQSFVYFMVRHPNAWQRACEEIEQAQKKQGLCRDRIVKFADAQKLPVLQACIKEALRLFGPVPMTLPRIAPPGGLAIGNKLFPEGTIVSINPWVMHHSRESWGHDAREFNPDRWLQGDSRALDRYFMPWGQGYNSCPGQHIARIELSKITATLVRDYRIRQVDQNQTWQWKAYFTLVPHSWPCYIERRRLKD</sequence>
<keyword evidence="6 9" id="KW-0408">Iron</keyword>
<dbReference type="GO" id="GO:0005506">
    <property type="term" value="F:iron ion binding"/>
    <property type="evidence" value="ECO:0007669"/>
    <property type="project" value="InterPro"/>
</dbReference>
<dbReference type="InterPro" id="IPR001128">
    <property type="entry name" value="Cyt_P450"/>
</dbReference>
<dbReference type="PANTHER" id="PTHR24305">
    <property type="entry name" value="CYTOCHROME P450"/>
    <property type="match status" value="1"/>
</dbReference>
<dbReference type="PRINTS" id="PR00465">
    <property type="entry name" value="EP450IV"/>
</dbReference>
<name>A0AAE0P3J4_SORBR</name>
<dbReference type="PANTHER" id="PTHR24305:SF232">
    <property type="entry name" value="P450, PUTATIVE (EUROFUNG)-RELATED"/>
    <property type="match status" value="1"/>
</dbReference>
<keyword evidence="7" id="KW-0503">Monooxygenase</keyword>
<dbReference type="SUPFAM" id="SSF48264">
    <property type="entry name" value="Cytochrome P450"/>
    <property type="match status" value="1"/>
</dbReference>
<keyword evidence="7" id="KW-0560">Oxidoreductase</keyword>
<keyword evidence="11" id="KW-1185">Reference proteome</keyword>
<dbReference type="GO" id="GO:0004497">
    <property type="term" value="F:monooxygenase activity"/>
    <property type="evidence" value="ECO:0007669"/>
    <property type="project" value="UniProtKB-KW"/>
</dbReference>
<evidence type="ECO:0000256" key="9">
    <source>
        <dbReference type="PIRSR" id="PIRSR602403-1"/>
    </source>
</evidence>
<dbReference type="CDD" id="cd11060">
    <property type="entry name" value="CYP57A1-like"/>
    <property type="match status" value="1"/>
</dbReference>
<keyword evidence="4 9" id="KW-0349">Heme</keyword>
<dbReference type="InterPro" id="IPR036396">
    <property type="entry name" value="Cyt_P450_sf"/>
</dbReference>
<keyword evidence="5 9" id="KW-0479">Metal-binding</keyword>
<reference evidence="10" key="2">
    <citation type="submission" date="2023-07" db="EMBL/GenBank/DDBJ databases">
        <authorList>
            <consortium name="Lawrence Berkeley National Laboratory"/>
            <person name="Haridas S."/>
            <person name="Hensen N."/>
            <person name="Bonometti L."/>
            <person name="Westerberg I."/>
            <person name="Brannstrom I.O."/>
            <person name="Guillou S."/>
            <person name="Cros-Aarteil S."/>
            <person name="Calhoun S."/>
            <person name="Kuo A."/>
            <person name="Mondo S."/>
            <person name="Pangilinan J."/>
            <person name="Riley R."/>
            <person name="LaButti K."/>
            <person name="Andreopoulos B."/>
            <person name="Lipzen A."/>
            <person name="Chen C."/>
            <person name="Yanf M."/>
            <person name="Daum C."/>
            <person name="Ng V."/>
            <person name="Clum A."/>
            <person name="Steindorff A."/>
            <person name="Ohm R."/>
            <person name="Martin F."/>
            <person name="Silar P."/>
            <person name="Natvig D."/>
            <person name="Lalanne C."/>
            <person name="Gautier V."/>
            <person name="Ament-velasquez S.L."/>
            <person name="Kruys A."/>
            <person name="Hutchinson M.I."/>
            <person name="Powell A.J."/>
            <person name="Barry K."/>
            <person name="Miller A.N."/>
            <person name="Grigoriev I.V."/>
            <person name="Debuchy R."/>
            <person name="Gladieux P."/>
            <person name="Thoren M.H."/>
            <person name="Johannesson H."/>
        </authorList>
    </citation>
    <scope>NUCLEOTIDE SEQUENCE</scope>
    <source>
        <strain evidence="10">FGSC 1904</strain>
    </source>
</reference>
<comment type="pathway">
    <text evidence="2">Antibiotic biosynthesis.</text>
</comment>
<evidence type="ECO:0000256" key="4">
    <source>
        <dbReference type="ARBA" id="ARBA00022617"/>
    </source>
</evidence>
<evidence type="ECO:0000256" key="5">
    <source>
        <dbReference type="ARBA" id="ARBA00022723"/>
    </source>
</evidence>
<dbReference type="InterPro" id="IPR002403">
    <property type="entry name" value="Cyt_P450_E_grp-IV"/>
</dbReference>
<feature type="binding site" description="axial binding residue" evidence="9">
    <location>
        <position position="437"/>
    </location>
    <ligand>
        <name>heme</name>
        <dbReference type="ChEBI" id="CHEBI:30413"/>
    </ligand>
    <ligandPart>
        <name>Fe</name>
        <dbReference type="ChEBI" id="CHEBI:18248"/>
    </ligandPart>
</feature>
<dbReference type="GO" id="GO:0016705">
    <property type="term" value="F:oxidoreductase activity, acting on paired donors, with incorporation or reduction of molecular oxygen"/>
    <property type="evidence" value="ECO:0007669"/>
    <property type="project" value="InterPro"/>
</dbReference>
<evidence type="ECO:0000256" key="1">
    <source>
        <dbReference type="ARBA" id="ARBA00001971"/>
    </source>
</evidence>
<organism evidence="10 11">
    <name type="scientific">Sordaria brevicollis</name>
    <dbReference type="NCBI Taxonomy" id="83679"/>
    <lineage>
        <taxon>Eukaryota</taxon>
        <taxon>Fungi</taxon>
        <taxon>Dikarya</taxon>
        <taxon>Ascomycota</taxon>
        <taxon>Pezizomycotina</taxon>
        <taxon>Sordariomycetes</taxon>
        <taxon>Sordariomycetidae</taxon>
        <taxon>Sordariales</taxon>
        <taxon>Sordariaceae</taxon>
        <taxon>Sordaria</taxon>
    </lineage>
</organism>
<comment type="caution">
    <text evidence="10">The sequence shown here is derived from an EMBL/GenBank/DDBJ whole genome shotgun (WGS) entry which is preliminary data.</text>
</comment>
<evidence type="ECO:0000313" key="10">
    <source>
        <dbReference type="EMBL" id="KAK3392537.1"/>
    </source>
</evidence>
<proteinExistence type="inferred from homology"/>
<dbReference type="Pfam" id="PF00067">
    <property type="entry name" value="p450"/>
    <property type="match status" value="1"/>
</dbReference>
<evidence type="ECO:0000313" key="11">
    <source>
        <dbReference type="Proteomes" id="UP001281003"/>
    </source>
</evidence>
<dbReference type="PRINTS" id="PR00385">
    <property type="entry name" value="P450"/>
</dbReference>
<evidence type="ECO:0000256" key="8">
    <source>
        <dbReference type="ARBA" id="ARBA00023194"/>
    </source>
</evidence>
<evidence type="ECO:0000256" key="7">
    <source>
        <dbReference type="ARBA" id="ARBA00023033"/>
    </source>
</evidence>